<evidence type="ECO:0000259" key="9">
    <source>
        <dbReference type="Pfam" id="PF08541"/>
    </source>
</evidence>
<dbReference type="Pfam" id="PF08541">
    <property type="entry name" value="ACP_syn_III_C"/>
    <property type="match status" value="1"/>
</dbReference>
<evidence type="ECO:0000256" key="6">
    <source>
        <dbReference type="PIRNR" id="PIRNR036417"/>
    </source>
</evidence>
<comment type="similarity">
    <text evidence="2 6">Belongs to the thiolase-like superfamily. Chalcone/stilbene synthases family.</text>
</comment>
<dbReference type="Gene3D" id="3.40.47.10">
    <property type="match status" value="1"/>
</dbReference>
<evidence type="ECO:0000256" key="7">
    <source>
        <dbReference type="PIRSR" id="PIRSR036417-1"/>
    </source>
</evidence>
<sequence length="471" mass="52901">MGILMATCLLALFYGFSCLCKLLLRRRDQACYLLAYECHMPPDDMKLSADSCVKIVSRNRNLGLEEFRFLLKTITHSGIGQETYCARNIIQGREETATREDELAEMDGIIFDALDKLFARATSISRSQIDILVVNVSMFSPAPSLSSRIVNRYKMRDDIKSFNLSGMGCSASLIAIDVVQNLFKSHKNANAIVVSTESLAPHWYCGVEKSMMLTNCLFRSGGCAMLLTNNRSLKHQAKLKLNHLVRMHTGSNDEAYNCCIQTEDESGNRGFRLTKYLVKAATKGFTKNLQVLAPKILPLREILRYLVASRLNNIRTSITSQKPKADGGLGLNLKTGIEHFCIHPGGRAIIDGIGKSLGLSDFDVEPSRMALHRFGNTSGAGFWYALGYMEAKKRLKKGNRILMSGFGAGFKCNNIVWEVMKDLDDVNVWKDCIDSYPRDPNQVNPFMEKYGWIHDDYIGFVRFDMSQLVIE</sequence>
<dbReference type="PIRSF" id="PIRSF036417">
    <property type="entry name" value="3-ktacl-CoA_syn"/>
    <property type="match status" value="1"/>
</dbReference>
<evidence type="ECO:0000256" key="2">
    <source>
        <dbReference type="ARBA" id="ARBA00005531"/>
    </source>
</evidence>
<dbReference type="InterPro" id="IPR013601">
    <property type="entry name" value="FAE1_typ3_polyketide_synth"/>
</dbReference>
<dbReference type="EMBL" id="VIEB01000033">
    <property type="protein sequence ID" value="TQE11079.1"/>
    <property type="molecule type" value="Genomic_DNA"/>
</dbReference>
<evidence type="ECO:0000313" key="10">
    <source>
        <dbReference type="EMBL" id="TQE11079.1"/>
    </source>
</evidence>
<evidence type="ECO:0000256" key="1">
    <source>
        <dbReference type="ARBA" id="ARBA00005194"/>
    </source>
</evidence>
<accession>A0A540NJ86</accession>
<keyword evidence="3 6" id="KW-0808">Transferase</keyword>
<gene>
    <name evidence="10" type="ORF">C1H46_003339</name>
</gene>
<dbReference type="STRING" id="106549.A0A540NJ86"/>
<dbReference type="InterPro" id="IPR013747">
    <property type="entry name" value="ACP_syn_III_C"/>
</dbReference>
<evidence type="ECO:0000313" key="11">
    <source>
        <dbReference type="Proteomes" id="UP000315295"/>
    </source>
</evidence>
<dbReference type="Pfam" id="PF08392">
    <property type="entry name" value="FAE1_CUT1_RppA"/>
    <property type="match status" value="1"/>
</dbReference>
<feature type="domain" description="FAE" evidence="8">
    <location>
        <begin position="25"/>
        <end position="308"/>
    </location>
</feature>
<comment type="caution">
    <text evidence="10">The sequence shown here is derived from an EMBL/GenBank/DDBJ whole genome shotgun (WGS) entry which is preliminary data.</text>
</comment>
<proteinExistence type="inferred from homology"/>
<dbReference type="EC" id="2.3.1.-" evidence="6"/>
<dbReference type="GO" id="GO:0006633">
    <property type="term" value="P:fatty acid biosynthetic process"/>
    <property type="evidence" value="ECO:0007669"/>
    <property type="project" value="UniProtKB-UniPathway"/>
</dbReference>
<feature type="active site" evidence="7">
    <location>
        <position position="339"/>
    </location>
</feature>
<dbReference type="PANTHER" id="PTHR31561">
    <property type="entry name" value="3-KETOACYL-COA SYNTHASE"/>
    <property type="match status" value="1"/>
</dbReference>
<dbReference type="GO" id="GO:0016020">
    <property type="term" value="C:membrane"/>
    <property type="evidence" value="ECO:0007669"/>
    <property type="project" value="InterPro"/>
</dbReference>
<feature type="active site" evidence="7">
    <location>
        <position position="372"/>
    </location>
</feature>
<evidence type="ECO:0000256" key="3">
    <source>
        <dbReference type="ARBA" id="ARBA00022679"/>
    </source>
</evidence>
<keyword evidence="11" id="KW-1185">Reference proteome</keyword>
<comment type="pathway">
    <text evidence="1 6">Lipid metabolism; fatty acid biosynthesis.</text>
</comment>
<reference evidence="10 11" key="1">
    <citation type="journal article" date="2019" name="G3 (Bethesda)">
        <title>Sequencing of a Wild Apple (Malus baccata) Genome Unravels the Differences Between Cultivated and Wild Apple Species Regarding Disease Resistance and Cold Tolerance.</title>
        <authorList>
            <person name="Chen X."/>
        </authorList>
    </citation>
    <scope>NUCLEOTIDE SEQUENCE [LARGE SCALE GENOMIC DNA]</scope>
    <source>
        <strain evidence="11">cv. Shandingzi</strain>
        <tissue evidence="10">Leaves</tissue>
    </source>
</reference>
<keyword evidence="4 6" id="KW-0012">Acyltransferase</keyword>
<dbReference type="SUPFAM" id="SSF53901">
    <property type="entry name" value="Thiolase-like"/>
    <property type="match status" value="2"/>
</dbReference>
<dbReference type="GO" id="GO:0009922">
    <property type="term" value="F:fatty acid elongase activity"/>
    <property type="evidence" value="ECO:0007669"/>
    <property type="project" value="UniProtKB-EC"/>
</dbReference>
<comment type="catalytic activity">
    <reaction evidence="5">
        <text>a very-long-chain acyl-CoA + malonyl-CoA + H(+) = a very-long-chain 3-oxoacyl-CoA + CO2 + CoA</text>
        <dbReference type="Rhea" id="RHEA:32727"/>
        <dbReference type="ChEBI" id="CHEBI:15378"/>
        <dbReference type="ChEBI" id="CHEBI:16526"/>
        <dbReference type="ChEBI" id="CHEBI:57287"/>
        <dbReference type="ChEBI" id="CHEBI:57384"/>
        <dbReference type="ChEBI" id="CHEBI:90725"/>
        <dbReference type="ChEBI" id="CHEBI:90736"/>
        <dbReference type="EC" id="2.3.1.199"/>
    </reaction>
</comment>
<dbReference type="InterPro" id="IPR012392">
    <property type="entry name" value="3-ktacl-CoA_syn"/>
</dbReference>
<feature type="active site" evidence="7">
    <location>
        <position position="169"/>
    </location>
</feature>
<dbReference type="AlphaFoldDB" id="A0A540NJ86"/>
<evidence type="ECO:0000256" key="5">
    <source>
        <dbReference type="ARBA" id="ARBA00047375"/>
    </source>
</evidence>
<name>A0A540NJ86_MALBA</name>
<feature type="domain" description="Beta-ketoacyl-[acyl-carrier-protein] synthase III C-terminal" evidence="9">
    <location>
        <begin position="336"/>
        <end position="418"/>
    </location>
</feature>
<dbReference type="InterPro" id="IPR016039">
    <property type="entry name" value="Thiolase-like"/>
</dbReference>
<feature type="active site" evidence="7">
    <location>
        <position position="248"/>
    </location>
</feature>
<dbReference type="Proteomes" id="UP000315295">
    <property type="component" value="Unassembled WGS sequence"/>
</dbReference>
<dbReference type="CDD" id="cd00831">
    <property type="entry name" value="CHS_like"/>
    <property type="match status" value="1"/>
</dbReference>
<evidence type="ECO:0000259" key="8">
    <source>
        <dbReference type="Pfam" id="PF08392"/>
    </source>
</evidence>
<feature type="active site" evidence="7">
    <location>
        <position position="376"/>
    </location>
</feature>
<dbReference type="UniPathway" id="UPA00094"/>
<protein>
    <recommendedName>
        <fullName evidence="6">3-ketoacyl-CoA synthase</fullName>
        <ecNumber evidence="6">2.3.1.-</ecNumber>
    </recommendedName>
</protein>
<evidence type="ECO:0000256" key="4">
    <source>
        <dbReference type="ARBA" id="ARBA00023315"/>
    </source>
</evidence>
<feature type="active site" evidence="7">
    <location>
        <position position="343"/>
    </location>
</feature>
<organism evidence="10 11">
    <name type="scientific">Malus baccata</name>
    <name type="common">Siberian crab apple</name>
    <name type="synonym">Pyrus baccata</name>
    <dbReference type="NCBI Taxonomy" id="106549"/>
    <lineage>
        <taxon>Eukaryota</taxon>
        <taxon>Viridiplantae</taxon>
        <taxon>Streptophyta</taxon>
        <taxon>Embryophyta</taxon>
        <taxon>Tracheophyta</taxon>
        <taxon>Spermatophyta</taxon>
        <taxon>Magnoliopsida</taxon>
        <taxon>eudicotyledons</taxon>
        <taxon>Gunneridae</taxon>
        <taxon>Pentapetalae</taxon>
        <taxon>rosids</taxon>
        <taxon>fabids</taxon>
        <taxon>Rosales</taxon>
        <taxon>Rosaceae</taxon>
        <taxon>Amygdaloideae</taxon>
        <taxon>Maleae</taxon>
        <taxon>Malus</taxon>
    </lineage>
</organism>